<evidence type="ECO:0000313" key="2">
    <source>
        <dbReference type="Proteomes" id="UP001363622"/>
    </source>
</evidence>
<evidence type="ECO:0000313" key="1">
    <source>
        <dbReference type="EMBL" id="KAK7519194.1"/>
    </source>
</evidence>
<keyword evidence="2" id="KW-1185">Reference proteome</keyword>
<reference evidence="1 2" key="1">
    <citation type="submission" date="2024-04" db="EMBL/GenBank/DDBJ databases">
        <title>Phyllosticta paracitricarpa is synonymous to the EU quarantine fungus P. citricarpa based on phylogenomic analyses.</title>
        <authorList>
            <consortium name="Lawrence Berkeley National Laboratory"/>
            <person name="Van Ingen-Buijs V.A."/>
            <person name="Van Westerhoven A.C."/>
            <person name="Haridas S."/>
            <person name="Skiadas P."/>
            <person name="Martin F."/>
            <person name="Groenewald J.Z."/>
            <person name="Crous P.W."/>
            <person name="Seidl M.F."/>
        </authorList>
    </citation>
    <scope>NUCLEOTIDE SEQUENCE [LARGE SCALE GENOMIC DNA]</scope>
    <source>
        <strain evidence="1 2">CBS 123371</strain>
    </source>
</reference>
<protein>
    <submittedName>
        <fullName evidence="1">Uncharacterized protein</fullName>
    </submittedName>
</protein>
<accession>A0ABR1KQJ3</accession>
<proteinExistence type="predicted"/>
<name>A0ABR1KQJ3_9PEZI</name>
<dbReference type="Proteomes" id="UP001363622">
    <property type="component" value="Unassembled WGS sequence"/>
</dbReference>
<dbReference type="EMBL" id="JBBPHU010000004">
    <property type="protein sequence ID" value="KAK7519194.1"/>
    <property type="molecule type" value="Genomic_DNA"/>
</dbReference>
<sequence length="302" mass="34219">MGSSLPCALGLGRLVKIASHVGRSNLLGPLACHHSHWADGVLCRAPHIPGTAPPSLTPPPRNAPSDCDLPPCPERKCKCSSDCSQPPPHRRPRSFARLPLHDDFLSKRARRRVIAAANIYPLVRLHDPVSFALRARPLAMHPVHDLFTVNCTVLPDLCVLIHHCGRTGTLTKCRHTQEGSRKQTAQQRHWSRPLPDRVAFDESQLGRDHGQLWKLATCALFFSLLALVLHEVGTSTRTIRRLELRVPWHLEFKSWPDARAWRVRTRSRSRPLRHPLSQIRSLWRPRDGILLTLWLTSEKTRP</sequence>
<comment type="caution">
    <text evidence="1">The sequence shown here is derived from an EMBL/GenBank/DDBJ whole genome shotgun (WGS) entry which is preliminary data.</text>
</comment>
<gene>
    <name evidence="1" type="ORF">IWZ03DRAFT_167827</name>
</gene>
<organism evidence="1 2">
    <name type="scientific">Phyllosticta citriasiana</name>
    <dbReference type="NCBI Taxonomy" id="595635"/>
    <lineage>
        <taxon>Eukaryota</taxon>
        <taxon>Fungi</taxon>
        <taxon>Dikarya</taxon>
        <taxon>Ascomycota</taxon>
        <taxon>Pezizomycotina</taxon>
        <taxon>Dothideomycetes</taxon>
        <taxon>Dothideomycetes incertae sedis</taxon>
        <taxon>Botryosphaeriales</taxon>
        <taxon>Phyllostictaceae</taxon>
        <taxon>Phyllosticta</taxon>
    </lineage>
</organism>